<name>A0A0K1PP08_9BACT</name>
<evidence type="ECO:0000313" key="2">
    <source>
        <dbReference type="Proteomes" id="UP000064967"/>
    </source>
</evidence>
<dbReference type="KEGG" id="llu:AKJ09_01917"/>
<reference evidence="1 2" key="1">
    <citation type="submission" date="2015-08" db="EMBL/GenBank/DDBJ databases">
        <authorList>
            <person name="Babu N.S."/>
            <person name="Beckwith C.J."/>
            <person name="Beseler K.G."/>
            <person name="Brison A."/>
            <person name="Carone J.V."/>
            <person name="Caskin T.P."/>
            <person name="Diamond M."/>
            <person name="Durham M.E."/>
            <person name="Foxe J.M."/>
            <person name="Go M."/>
            <person name="Henderson B.A."/>
            <person name="Jones I.B."/>
            <person name="McGettigan J.A."/>
            <person name="Micheletti S.J."/>
            <person name="Nasrallah M.E."/>
            <person name="Ortiz D."/>
            <person name="Piller C.R."/>
            <person name="Privatt S.R."/>
            <person name="Schneider S.L."/>
            <person name="Sharp S."/>
            <person name="Smith T.C."/>
            <person name="Stanton J.D."/>
            <person name="Ullery H.E."/>
            <person name="Wilson R.J."/>
            <person name="Serrano M.G."/>
            <person name="Buck G."/>
            <person name="Lee V."/>
            <person name="Wang Y."/>
            <person name="Carvalho R."/>
            <person name="Voegtly L."/>
            <person name="Shi R."/>
            <person name="Duckworth R."/>
            <person name="Johnson A."/>
            <person name="Loviza R."/>
            <person name="Walstead R."/>
            <person name="Shah Z."/>
            <person name="Kiflezghi M."/>
            <person name="Wade K."/>
            <person name="Ball S.L."/>
            <person name="Bradley K.W."/>
            <person name="Asai D.J."/>
            <person name="Bowman C.A."/>
            <person name="Russell D.A."/>
            <person name="Pope W.H."/>
            <person name="Jacobs-Sera D."/>
            <person name="Hendrix R.W."/>
            <person name="Hatfull G.F."/>
        </authorList>
    </citation>
    <scope>NUCLEOTIDE SEQUENCE [LARGE SCALE GENOMIC DNA]</scope>
    <source>
        <strain evidence="1 2">DSM 27648</strain>
    </source>
</reference>
<evidence type="ECO:0000313" key="1">
    <source>
        <dbReference type="EMBL" id="AKU95253.1"/>
    </source>
</evidence>
<dbReference type="RefSeq" id="WP_146646732.1">
    <property type="nucleotide sequence ID" value="NZ_CP012333.1"/>
</dbReference>
<accession>A0A0K1PP08</accession>
<dbReference type="Proteomes" id="UP000064967">
    <property type="component" value="Chromosome"/>
</dbReference>
<protein>
    <submittedName>
        <fullName evidence="1">Tryptophan synthase alpha chain</fullName>
    </submittedName>
</protein>
<dbReference type="AlphaFoldDB" id="A0A0K1PP08"/>
<gene>
    <name evidence="1" type="ORF">AKJ09_01917</name>
</gene>
<dbReference type="OrthoDB" id="5492401at2"/>
<sequence>MHRRIAAVVTLASTTFAVTIASEGCSHRDPLNLLADEAGTPSFANDASTGSTDHDAGLVDYCPTSSCPSPFTTCPGSRFQCDVNLMTDSQNCGSCGFQCQGGSGGATFDCIAGTCVMKCRTDGVFTADCNGVLDDDCEATLGSNENCNGCGDRCLDPDKPCIFDSNTGHGTCGCEAGKSFCNGECIDPQTDDQNCASCGVQCPREGDGTPLADNTYYGCGKAECGHIKCVNGWGDCDGKSANGCETSLKSETDCGSCGHACDPGQSCRENYKHELTCMCPPGLTLCGNNCVDLGLDPKNCGGCGMDCTYAAANQNGLGICSFGSCKFACSDGWGDCNGDPKDGCEVRLTADPHNCGACGASCDLVMGQPCILGRCAVEACDGGGGPTR</sequence>
<dbReference type="EMBL" id="CP012333">
    <property type="protein sequence ID" value="AKU95253.1"/>
    <property type="molecule type" value="Genomic_DNA"/>
</dbReference>
<organism evidence="1 2">
    <name type="scientific">Labilithrix luteola</name>
    <dbReference type="NCBI Taxonomy" id="1391654"/>
    <lineage>
        <taxon>Bacteria</taxon>
        <taxon>Pseudomonadati</taxon>
        <taxon>Myxococcota</taxon>
        <taxon>Polyangia</taxon>
        <taxon>Polyangiales</taxon>
        <taxon>Labilitrichaceae</taxon>
        <taxon>Labilithrix</taxon>
    </lineage>
</organism>
<keyword evidence="2" id="KW-1185">Reference proteome</keyword>
<dbReference type="STRING" id="1391654.AKJ09_01917"/>
<proteinExistence type="predicted"/>